<dbReference type="SUPFAM" id="SSF55785">
    <property type="entry name" value="PYP-like sensor domain (PAS domain)"/>
    <property type="match status" value="1"/>
</dbReference>
<dbReference type="EMBL" id="JBHUDO010000001">
    <property type="protein sequence ID" value="MFD1645016.1"/>
    <property type="molecule type" value="Genomic_DNA"/>
</dbReference>
<dbReference type="PROSITE" id="PS50109">
    <property type="entry name" value="HIS_KIN"/>
    <property type="match status" value="1"/>
</dbReference>
<evidence type="ECO:0000259" key="8">
    <source>
        <dbReference type="PROSITE" id="PS50113"/>
    </source>
</evidence>
<dbReference type="InterPro" id="IPR003018">
    <property type="entry name" value="GAF"/>
</dbReference>
<dbReference type="EC" id="2.7.13.3" evidence="2"/>
<dbReference type="SUPFAM" id="SSF55781">
    <property type="entry name" value="GAF domain-like"/>
    <property type="match status" value="1"/>
</dbReference>
<feature type="domain" description="Histidine kinase" evidence="6">
    <location>
        <begin position="451"/>
        <end position="679"/>
    </location>
</feature>
<dbReference type="RefSeq" id="WP_256400255.1">
    <property type="nucleotide sequence ID" value="NZ_JANHJR010000002.1"/>
</dbReference>
<dbReference type="SMART" id="SM00388">
    <property type="entry name" value="HisKA"/>
    <property type="match status" value="1"/>
</dbReference>
<dbReference type="InterPro" id="IPR050736">
    <property type="entry name" value="Sensor_HK_Regulatory"/>
</dbReference>
<dbReference type="InterPro" id="IPR003594">
    <property type="entry name" value="HATPase_dom"/>
</dbReference>
<evidence type="ECO:0000256" key="2">
    <source>
        <dbReference type="ARBA" id="ARBA00012438"/>
    </source>
</evidence>
<dbReference type="InterPro" id="IPR005467">
    <property type="entry name" value="His_kinase_dom"/>
</dbReference>
<dbReference type="Pfam" id="PF00512">
    <property type="entry name" value="HisKA"/>
    <property type="match status" value="1"/>
</dbReference>
<keyword evidence="4" id="KW-0418">Kinase</keyword>
<feature type="domain" description="PAS" evidence="7">
    <location>
        <begin position="312"/>
        <end position="382"/>
    </location>
</feature>
<name>A0ABD6DJM9_9EURY</name>
<dbReference type="InterPro" id="IPR000014">
    <property type="entry name" value="PAS"/>
</dbReference>
<dbReference type="PANTHER" id="PTHR43711:SF1">
    <property type="entry name" value="HISTIDINE KINASE 1"/>
    <property type="match status" value="1"/>
</dbReference>
<dbReference type="Pfam" id="PF00989">
    <property type="entry name" value="PAS"/>
    <property type="match status" value="1"/>
</dbReference>
<dbReference type="InterPro" id="IPR035965">
    <property type="entry name" value="PAS-like_dom_sf"/>
</dbReference>
<feature type="domain" description="PAC" evidence="8">
    <location>
        <begin position="387"/>
        <end position="440"/>
    </location>
</feature>
<dbReference type="CDD" id="cd00130">
    <property type="entry name" value="PAS"/>
    <property type="match status" value="1"/>
</dbReference>
<dbReference type="PANTHER" id="PTHR43711">
    <property type="entry name" value="TWO-COMPONENT HISTIDINE KINASE"/>
    <property type="match status" value="1"/>
</dbReference>
<dbReference type="Gene3D" id="1.10.287.130">
    <property type="match status" value="1"/>
</dbReference>
<dbReference type="SMART" id="SM00086">
    <property type="entry name" value="PAC"/>
    <property type="match status" value="1"/>
</dbReference>
<dbReference type="PROSITE" id="PS50112">
    <property type="entry name" value="PAS"/>
    <property type="match status" value="1"/>
</dbReference>
<dbReference type="CDD" id="cd00075">
    <property type="entry name" value="HATPase"/>
    <property type="match status" value="1"/>
</dbReference>
<dbReference type="InterPro" id="IPR036097">
    <property type="entry name" value="HisK_dim/P_sf"/>
</dbReference>
<dbReference type="InterPro" id="IPR001610">
    <property type="entry name" value="PAC"/>
</dbReference>
<organism evidence="9 10">
    <name type="scientific">Haloarchaeobius litoreus</name>
    <dbReference type="NCBI Taxonomy" id="755306"/>
    <lineage>
        <taxon>Archaea</taxon>
        <taxon>Methanobacteriati</taxon>
        <taxon>Methanobacteriota</taxon>
        <taxon>Stenosarchaea group</taxon>
        <taxon>Halobacteria</taxon>
        <taxon>Halobacteriales</taxon>
        <taxon>Halorubellaceae</taxon>
        <taxon>Haloarchaeobius</taxon>
    </lineage>
</organism>
<evidence type="ECO:0000259" key="6">
    <source>
        <dbReference type="PROSITE" id="PS50109"/>
    </source>
</evidence>
<gene>
    <name evidence="9" type="ORF">ACFSBL_04890</name>
</gene>
<dbReference type="SUPFAM" id="SSF47384">
    <property type="entry name" value="Homodimeric domain of signal transducing histidine kinase"/>
    <property type="match status" value="1"/>
</dbReference>
<dbReference type="InterPro" id="IPR000700">
    <property type="entry name" value="PAS-assoc_C"/>
</dbReference>
<keyword evidence="3" id="KW-0808">Transferase</keyword>
<dbReference type="InterPro" id="IPR003661">
    <property type="entry name" value="HisK_dim/P_dom"/>
</dbReference>
<evidence type="ECO:0000256" key="5">
    <source>
        <dbReference type="ARBA" id="ARBA00023012"/>
    </source>
</evidence>
<dbReference type="SMART" id="SM00091">
    <property type="entry name" value="PAS"/>
    <property type="match status" value="1"/>
</dbReference>
<dbReference type="InterPro" id="IPR029016">
    <property type="entry name" value="GAF-like_dom_sf"/>
</dbReference>
<proteinExistence type="predicted"/>
<reference evidence="9 10" key="1">
    <citation type="journal article" date="2019" name="Int. J. Syst. Evol. Microbiol.">
        <title>The Global Catalogue of Microorganisms (GCM) 10K type strain sequencing project: providing services to taxonomists for standard genome sequencing and annotation.</title>
        <authorList>
            <consortium name="The Broad Institute Genomics Platform"/>
            <consortium name="The Broad Institute Genome Sequencing Center for Infectious Disease"/>
            <person name="Wu L."/>
            <person name="Ma J."/>
        </authorList>
    </citation>
    <scope>NUCLEOTIDE SEQUENCE [LARGE SCALE GENOMIC DNA]</scope>
    <source>
        <strain evidence="9 10">CGMCC 1.10390</strain>
    </source>
</reference>
<dbReference type="Gene3D" id="3.30.450.40">
    <property type="match status" value="1"/>
</dbReference>
<dbReference type="InterPro" id="IPR036890">
    <property type="entry name" value="HATPase_C_sf"/>
</dbReference>
<evidence type="ECO:0000256" key="3">
    <source>
        <dbReference type="ARBA" id="ARBA00022679"/>
    </source>
</evidence>
<dbReference type="Gene3D" id="3.30.565.10">
    <property type="entry name" value="Histidine kinase-like ATPase, C-terminal domain"/>
    <property type="match status" value="1"/>
</dbReference>
<dbReference type="NCBIfam" id="TIGR00229">
    <property type="entry name" value="sensory_box"/>
    <property type="match status" value="1"/>
</dbReference>
<keyword evidence="10" id="KW-1185">Reference proteome</keyword>
<accession>A0ABD6DJM9</accession>
<dbReference type="Pfam" id="PF02518">
    <property type="entry name" value="HATPase_c"/>
    <property type="match status" value="1"/>
</dbReference>
<comment type="catalytic activity">
    <reaction evidence="1">
        <text>ATP + protein L-histidine = ADP + protein N-phospho-L-histidine.</text>
        <dbReference type="EC" id="2.7.13.3"/>
    </reaction>
</comment>
<dbReference type="SUPFAM" id="SSF55874">
    <property type="entry name" value="ATPase domain of HSP90 chaperone/DNA topoisomerase II/histidine kinase"/>
    <property type="match status" value="1"/>
</dbReference>
<sequence>MTATKRVLIISNDAQLRASLAAPLQWSYPNVEVLTAAGFTGVIEHLADGDLDCIVSDMATIDAAPAVLQATRERHPDIPLLVLTEYEAERGSGAAVMEVVDFIDGVGDAGSDDAFAAWVANSVVRNPTDAAPPGGSRPEDLVRDVKRALVDASSPMDIEQAVCEQLTLGGRYTFAWIGEYDKREGQVVPWVSASATDDWPVSVTFPVGRGGGQQTVIERALRTREPQVVNDIDAHLAAVPWRSAATERDCNAVVVAPLYSDDELYGVLGVYSDDPGGFSEMEVSALWEIAGSVSHVLDTIAIRGRIDQQERVLRRYERLVETVGDGMYALDADGHFMTVNNAMRSMTGYSREGLLGEHISIVLDPADVERGAERIREMVARDRMEGETAEVTVHTKEGRSYPCEVQFALLPYDDDDEFRGTVGVMRDITERKQRERELQRQNERLDAFASIVSHDLRNPLGVSQGYLELAMESASEDVGASLEHVADGLERMEDIVADVLAIARQGQTVTETESMELESLVREAWTNVETPAATLTVECSGRVEADRSRLLRAFENLFRNAIEHGGDDVTVEVGLLYEEPEHTVDTGGFQFPEEGGTGVEHVEAETPTMVGFYVADDGEGMPEEVRENAFDSDFSTSDEGLGIGLWVVREVASAHGWTTRVVESESGGARFEFSNVESP</sequence>
<evidence type="ECO:0000313" key="10">
    <source>
        <dbReference type="Proteomes" id="UP001597034"/>
    </source>
</evidence>
<comment type="caution">
    <text evidence="9">The sequence shown here is derived from an EMBL/GenBank/DDBJ whole genome shotgun (WGS) entry which is preliminary data.</text>
</comment>
<dbReference type="InterPro" id="IPR011006">
    <property type="entry name" value="CheY-like_superfamily"/>
</dbReference>
<keyword evidence="5" id="KW-0902">Two-component regulatory system</keyword>
<evidence type="ECO:0000313" key="9">
    <source>
        <dbReference type="EMBL" id="MFD1645016.1"/>
    </source>
</evidence>
<dbReference type="CDD" id="cd00082">
    <property type="entry name" value="HisKA"/>
    <property type="match status" value="1"/>
</dbReference>
<dbReference type="SMART" id="SM00065">
    <property type="entry name" value="GAF"/>
    <property type="match status" value="1"/>
</dbReference>
<evidence type="ECO:0000256" key="1">
    <source>
        <dbReference type="ARBA" id="ARBA00000085"/>
    </source>
</evidence>
<dbReference type="Gene3D" id="3.30.450.20">
    <property type="entry name" value="PAS domain"/>
    <property type="match status" value="1"/>
</dbReference>
<dbReference type="Pfam" id="PF13185">
    <property type="entry name" value="GAF_2"/>
    <property type="match status" value="1"/>
</dbReference>
<dbReference type="SMART" id="SM00387">
    <property type="entry name" value="HATPase_c"/>
    <property type="match status" value="1"/>
</dbReference>
<dbReference type="GO" id="GO:0000160">
    <property type="term" value="P:phosphorelay signal transduction system"/>
    <property type="evidence" value="ECO:0007669"/>
    <property type="project" value="UniProtKB-KW"/>
</dbReference>
<dbReference type="AlphaFoldDB" id="A0ABD6DJM9"/>
<evidence type="ECO:0000256" key="4">
    <source>
        <dbReference type="ARBA" id="ARBA00022777"/>
    </source>
</evidence>
<dbReference type="PROSITE" id="PS50113">
    <property type="entry name" value="PAC"/>
    <property type="match status" value="1"/>
</dbReference>
<dbReference type="GO" id="GO:0004673">
    <property type="term" value="F:protein histidine kinase activity"/>
    <property type="evidence" value="ECO:0007669"/>
    <property type="project" value="UniProtKB-EC"/>
</dbReference>
<dbReference type="SUPFAM" id="SSF52172">
    <property type="entry name" value="CheY-like"/>
    <property type="match status" value="1"/>
</dbReference>
<dbReference type="Gene3D" id="3.40.50.2300">
    <property type="match status" value="1"/>
</dbReference>
<evidence type="ECO:0000259" key="7">
    <source>
        <dbReference type="PROSITE" id="PS50112"/>
    </source>
</evidence>
<protein>
    <recommendedName>
        <fullName evidence="2">histidine kinase</fullName>
        <ecNumber evidence="2">2.7.13.3</ecNumber>
    </recommendedName>
</protein>
<dbReference type="InterPro" id="IPR013767">
    <property type="entry name" value="PAS_fold"/>
</dbReference>
<dbReference type="Proteomes" id="UP001597034">
    <property type="component" value="Unassembled WGS sequence"/>
</dbReference>